<dbReference type="GO" id="GO:0005737">
    <property type="term" value="C:cytoplasm"/>
    <property type="evidence" value="ECO:0007669"/>
    <property type="project" value="TreeGrafter"/>
</dbReference>
<dbReference type="OrthoDB" id="9804278at2"/>
<dbReference type="PROSITE" id="PS50126">
    <property type="entry name" value="S1"/>
    <property type="match status" value="1"/>
</dbReference>
<dbReference type="Gene3D" id="2.40.50.140">
    <property type="entry name" value="Nucleic acid-binding proteins"/>
    <property type="match status" value="1"/>
</dbReference>
<keyword evidence="2" id="KW-0479">Metal-binding</keyword>
<dbReference type="PANTHER" id="PTHR30001">
    <property type="entry name" value="RIBONUCLEASE"/>
    <property type="match status" value="1"/>
</dbReference>
<dbReference type="GO" id="GO:0003723">
    <property type="term" value="F:RNA binding"/>
    <property type="evidence" value="ECO:0007669"/>
    <property type="project" value="UniProtKB-KW"/>
</dbReference>
<accession>A0A2P6MF27</accession>
<evidence type="ECO:0000256" key="4">
    <source>
        <dbReference type="ARBA" id="ARBA00022842"/>
    </source>
</evidence>
<dbReference type="InterPro" id="IPR012340">
    <property type="entry name" value="NA-bd_OB-fold"/>
</dbReference>
<name>A0A2P6MF27_ALKUR</name>
<keyword evidence="3" id="KW-0378">Hydrolase</keyword>
<dbReference type="RefSeq" id="WP_105959741.1">
    <property type="nucleotide sequence ID" value="NZ_PVNS01000011.1"/>
</dbReference>
<dbReference type="GO" id="GO:0046872">
    <property type="term" value="F:metal ion binding"/>
    <property type="evidence" value="ECO:0007669"/>
    <property type="project" value="UniProtKB-KW"/>
</dbReference>
<gene>
    <name evidence="7" type="ORF">C6I21_12120</name>
</gene>
<dbReference type="EMBL" id="PVNS01000011">
    <property type="protein sequence ID" value="PRO64886.1"/>
    <property type="molecule type" value="Genomic_DNA"/>
</dbReference>
<reference evidence="7 8" key="1">
    <citation type="submission" date="2018-03" db="EMBL/GenBank/DDBJ databases">
        <title>Bacillus urumqiensis sp. nov., a moderately haloalkaliphilic bacterium isolated from a salt lake.</title>
        <authorList>
            <person name="Zhao B."/>
            <person name="Liao Z."/>
        </authorList>
    </citation>
    <scope>NUCLEOTIDE SEQUENCE [LARGE SCALE GENOMIC DNA]</scope>
    <source>
        <strain evidence="7 8">BZ-SZ-XJ18</strain>
    </source>
</reference>
<evidence type="ECO:0000313" key="8">
    <source>
        <dbReference type="Proteomes" id="UP000243650"/>
    </source>
</evidence>
<dbReference type="AlphaFoldDB" id="A0A2P6MF27"/>
<protein>
    <recommendedName>
        <fullName evidence="6">S1 motif domain-containing protein</fullName>
    </recommendedName>
</protein>
<evidence type="ECO:0000256" key="3">
    <source>
        <dbReference type="ARBA" id="ARBA00022801"/>
    </source>
</evidence>
<keyword evidence="5" id="KW-0694">RNA-binding</keyword>
<dbReference type="InterPro" id="IPR004659">
    <property type="entry name" value="RNase_E/G"/>
</dbReference>
<dbReference type="GO" id="GO:0006364">
    <property type="term" value="P:rRNA processing"/>
    <property type="evidence" value="ECO:0007669"/>
    <property type="project" value="TreeGrafter"/>
</dbReference>
<dbReference type="PANTHER" id="PTHR30001:SF0">
    <property type="entry name" value="RIBONUCLEASE G"/>
    <property type="match status" value="1"/>
</dbReference>
<evidence type="ECO:0000256" key="2">
    <source>
        <dbReference type="ARBA" id="ARBA00022723"/>
    </source>
</evidence>
<dbReference type="InterPro" id="IPR003029">
    <property type="entry name" value="S1_domain"/>
</dbReference>
<dbReference type="CDD" id="cd04453">
    <property type="entry name" value="S1_RNase_E"/>
    <property type="match status" value="1"/>
</dbReference>
<evidence type="ECO:0000313" key="7">
    <source>
        <dbReference type="EMBL" id="PRO64886.1"/>
    </source>
</evidence>
<dbReference type="Proteomes" id="UP000243650">
    <property type="component" value="Unassembled WGS sequence"/>
</dbReference>
<feature type="domain" description="S1 motif" evidence="6">
    <location>
        <begin position="37"/>
        <end position="121"/>
    </location>
</feature>
<keyword evidence="4" id="KW-0460">Magnesium</keyword>
<dbReference type="GO" id="GO:0016787">
    <property type="term" value="F:hydrolase activity"/>
    <property type="evidence" value="ECO:0007669"/>
    <property type="project" value="UniProtKB-KW"/>
</dbReference>
<dbReference type="Pfam" id="PF10150">
    <property type="entry name" value="RNase_E_G"/>
    <property type="match status" value="1"/>
</dbReference>
<dbReference type="InterPro" id="IPR019307">
    <property type="entry name" value="RNA-bd_AU-1/RNase_E/G"/>
</dbReference>
<dbReference type="GO" id="GO:0004540">
    <property type="term" value="F:RNA nuclease activity"/>
    <property type="evidence" value="ECO:0007669"/>
    <property type="project" value="InterPro"/>
</dbReference>
<evidence type="ECO:0000256" key="1">
    <source>
        <dbReference type="ARBA" id="ARBA00001946"/>
    </source>
</evidence>
<dbReference type="SMART" id="SM00316">
    <property type="entry name" value="S1"/>
    <property type="match status" value="1"/>
</dbReference>
<organism evidence="7 8">
    <name type="scientific">Alkalicoccus urumqiensis</name>
    <name type="common">Bacillus urumqiensis</name>
    <dbReference type="NCBI Taxonomy" id="1548213"/>
    <lineage>
        <taxon>Bacteria</taxon>
        <taxon>Bacillati</taxon>
        <taxon>Bacillota</taxon>
        <taxon>Bacilli</taxon>
        <taxon>Bacillales</taxon>
        <taxon>Bacillaceae</taxon>
        <taxon>Alkalicoccus</taxon>
    </lineage>
</organism>
<keyword evidence="8" id="KW-1185">Reference proteome</keyword>
<evidence type="ECO:0000259" key="6">
    <source>
        <dbReference type="PROSITE" id="PS50126"/>
    </source>
</evidence>
<dbReference type="SUPFAM" id="SSF50249">
    <property type="entry name" value="Nucleic acid-binding proteins"/>
    <property type="match status" value="1"/>
</dbReference>
<comment type="caution">
    <text evidence="7">The sequence shown here is derived from an EMBL/GenBank/DDBJ whole genome shotgun (WGS) entry which is preliminary data.</text>
</comment>
<proteinExistence type="predicted"/>
<sequence length="473" mass="53123">MDEVYVEKTVSGHRGALLENGRVEEWFLEEENTLQKGTILRGKIKKLLPSLDAAFVDIGEGKEGYLAKKEHPRYQQWKLNQEGKEPSVTALLQQGETVIVQVKREAASNKGPQLTMILSIPGERLVLEPFSDYAAVSKKLSDPERDRLRQEAELWRRSPEGIIVRTAADGISAEDFRKEADRLRRKWADIKAAEGRVLYREGGVLPRLERDILLQGKKQIKTNDAALASVWKDQFPDCDVEWSRERALFYSSGLQKELHQSTEPFVWLKRGGSIMVEETETMTVIDVNSSKQIRGSGSLQATALKVNKEAAEEAARQLRLRDIGGMIIVDFIRMKATADREELLRVFKKALSRDRTHTYVTGYSGLGFVELTRKQSRKPLREQLTVPCPVCSGAGRVRKPSETALEIASFLPSVEAGAALVETSPETAAVCRTLSHPGGAEVYFRETERMEGFRLLRMGPEAVSDGQKPWKSD</sequence>
<comment type="cofactor">
    <cofactor evidence="1">
        <name>Mg(2+)</name>
        <dbReference type="ChEBI" id="CHEBI:18420"/>
    </cofactor>
</comment>
<evidence type="ECO:0000256" key="5">
    <source>
        <dbReference type="ARBA" id="ARBA00022884"/>
    </source>
</evidence>